<sequence>AETTATPDTNAPSVPTAIQQPIVTVDPTPSTAASPRYPSRD</sequence>
<protein>
    <submittedName>
        <fullName evidence="2">Uncharacterized protein</fullName>
    </submittedName>
</protein>
<evidence type="ECO:0000313" key="2">
    <source>
        <dbReference type="EMBL" id="MCI62296.1"/>
    </source>
</evidence>
<feature type="compositionally biased region" description="Polar residues" evidence="1">
    <location>
        <begin position="1"/>
        <end position="33"/>
    </location>
</feature>
<dbReference type="Proteomes" id="UP000265520">
    <property type="component" value="Unassembled WGS sequence"/>
</dbReference>
<dbReference type="EMBL" id="LXQA010616467">
    <property type="protein sequence ID" value="MCI62296.1"/>
    <property type="molecule type" value="Genomic_DNA"/>
</dbReference>
<feature type="region of interest" description="Disordered" evidence="1">
    <location>
        <begin position="1"/>
        <end position="41"/>
    </location>
</feature>
<comment type="caution">
    <text evidence="2">The sequence shown here is derived from an EMBL/GenBank/DDBJ whole genome shotgun (WGS) entry which is preliminary data.</text>
</comment>
<feature type="non-terminal residue" evidence="2">
    <location>
        <position position="1"/>
    </location>
</feature>
<dbReference type="AlphaFoldDB" id="A0A392TQB3"/>
<reference evidence="2 3" key="1">
    <citation type="journal article" date="2018" name="Front. Plant Sci.">
        <title>Red Clover (Trifolium pratense) and Zigzag Clover (T. medium) - A Picture of Genomic Similarities and Differences.</title>
        <authorList>
            <person name="Dluhosova J."/>
            <person name="Istvanek J."/>
            <person name="Nedelnik J."/>
            <person name="Repkova J."/>
        </authorList>
    </citation>
    <scope>NUCLEOTIDE SEQUENCE [LARGE SCALE GENOMIC DNA]</scope>
    <source>
        <strain evidence="3">cv. 10/8</strain>
        <tissue evidence="2">Leaf</tissue>
    </source>
</reference>
<evidence type="ECO:0000256" key="1">
    <source>
        <dbReference type="SAM" id="MobiDB-lite"/>
    </source>
</evidence>
<feature type="non-terminal residue" evidence="2">
    <location>
        <position position="41"/>
    </location>
</feature>
<name>A0A392TQB3_9FABA</name>
<keyword evidence="3" id="KW-1185">Reference proteome</keyword>
<evidence type="ECO:0000313" key="3">
    <source>
        <dbReference type="Proteomes" id="UP000265520"/>
    </source>
</evidence>
<proteinExistence type="predicted"/>
<organism evidence="2 3">
    <name type="scientific">Trifolium medium</name>
    <dbReference type="NCBI Taxonomy" id="97028"/>
    <lineage>
        <taxon>Eukaryota</taxon>
        <taxon>Viridiplantae</taxon>
        <taxon>Streptophyta</taxon>
        <taxon>Embryophyta</taxon>
        <taxon>Tracheophyta</taxon>
        <taxon>Spermatophyta</taxon>
        <taxon>Magnoliopsida</taxon>
        <taxon>eudicotyledons</taxon>
        <taxon>Gunneridae</taxon>
        <taxon>Pentapetalae</taxon>
        <taxon>rosids</taxon>
        <taxon>fabids</taxon>
        <taxon>Fabales</taxon>
        <taxon>Fabaceae</taxon>
        <taxon>Papilionoideae</taxon>
        <taxon>50 kb inversion clade</taxon>
        <taxon>NPAAA clade</taxon>
        <taxon>Hologalegina</taxon>
        <taxon>IRL clade</taxon>
        <taxon>Trifolieae</taxon>
        <taxon>Trifolium</taxon>
    </lineage>
</organism>
<accession>A0A392TQB3</accession>